<dbReference type="InterPro" id="IPR028994">
    <property type="entry name" value="Integrin_alpha_N"/>
</dbReference>
<dbReference type="EMBL" id="JBHMFE010000011">
    <property type="protein sequence ID" value="MFB9108378.1"/>
    <property type="molecule type" value="Genomic_DNA"/>
</dbReference>
<keyword evidence="2" id="KW-0964">Secreted</keyword>
<dbReference type="Gene3D" id="2.180.10.10">
    <property type="entry name" value="RHS repeat-associated core"/>
    <property type="match status" value="2"/>
</dbReference>
<feature type="transmembrane region" description="Helical" evidence="5">
    <location>
        <begin position="1887"/>
        <end position="1910"/>
    </location>
</feature>
<dbReference type="InterPro" id="IPR013517">
    <property type="entry name" value="FG-GAP"/>
</dbReference>
<name>A0ABV5H937_9FLAO</name>
<feature type="transmembrane region" description="Helical" evidence="5">
    <location>
        <begin position="1922"/>
        <end position="1946"/>
    </location>
</feature>
<evidence type="ECO:0000256" key="4">
    <source>
        <dbReference type="ARBA" id="ARBA00023026"/>
    </source>
</evidence>
<keyword evidence="5" id="KW-0472">Membrane</keyword>
<evidence type="ECO:0000256" key="1">
    <source>
        <dbReference type="ARBA" id="ARBA00004613"/>
    </source>
</evidence>
<dbReference type="NCBIfam" id="TIGR03696">
    <property type="entry name" value="Rhs_assc_core"/>
    <property type="match status" value="1"/>
</dbReference>
<keyword evidence="5" id="KW-0812">Transmembrane</keyword>
<evidence type="ECO:0000313" key="6">
    <source>
        <dbReference type="EMBL" id="MFB9108378.1"/>
    </source>
</evidence>
<gene>
    <name evidence="6" type="ORF">ACFFVK_07300</name>
</gene>
<dbReference type="Proteomes" id="UP001589562">
    <property type="component" value="Unassembled WGS sequence"/>
</dbReference>
<organism evidence="6 7">
    <name type="scientific">Flavobacterium gyeonganense</name>
    <dbReference type="NCBI Taxonomy" id="1310418"/>
    <lineage>
        <taxon>Bacteria</taxon>
        <taxon>Pseudomonadati</taxon>
        <taxon>Bacteroidota</taxon>
        <taxon>Flavobacteriia</taxon>
        <taxon>Flavobacteriales</taxon>
        <taxon>Flavobacteriaceae</taxon>
        <taxon>Flavobacterium</taxon>
    </lineage>
</organism>
<dbReference type="Pfam" id="PF13517">
    <property type="entry name" value="FG-GAP_3"/>
    <property type="match status" value="1"/>
</dbReference>
<keyword evidence="4" id="KW-0843">Virulence</keyword>
<proteinExistence type="predicted"/>
<protein>
    <submittedName>
        <fullName evidence="6">RHS repeat-associated core domain-containing protein</fullName>
    </submittedName>
</protein>
<sequence>MKQFYFFIFLLATHFSFSQNFTPDTKGELQISNSGTPTYKVPIALPPGIKDVAPQVALTYNGSSVQGLAGMGWNIVGISSISRVASRIDLDGLIDPVDFDNLDRYALDGQRLIEKTGAYGADGTSYQTENYTNLKIESSGQLSLLFVSPQSFTITFVDGSKAYYGGTTDSRGLMNWMINRWIDPQGNYIDYTYEIENNTQRIKTISWGNNINVASGYENKIVFTYKERLRAEYSYLNFDDLKVEVNKILSDVSVSTGGQLFRKYTLNHETISGNYQRVKNIVESNGANENANPIVFNYETTADGFAPIVKYEGVTDNDLANVKLSGDFDGNGEQDFVTDSKVYLNPIDNNSTWTGIPFSLGKNYFTANTVSNNKLNQFQSIVTYYSGRGSDSFSFNIYDYDPLTKKIILKQTKNFQNSYRAPIYFNGNVPNGGFGTDPCFLPGSYTPIPGKFIAEGDFNGDGVSEVLLSQGRTCSVNFTPNANGIGCTETMSCPGTTNYFLFDLNEKAPTAPGTRGFVNLDMEIPLRNYLAHYKSKINVIDFNGDGKSDLLITNEDKTYKVIGFKQLAVAPWTQIEILAEGTFAYYNKDYQIVFGDFNGDGKTDIMMPISDGSSDWNLSQSTGSSFINTYYSNFELYDPYWEGAPTANKRVNRSYRAADLDKDGKSDFIIQEYETLCVRIGISGCDRDGRGRFIVRKNIGSLTAKPVFETAIEISVNSNYGYETPIDLLIGNYRNYTAYSNFVFMQGKQVWKGNFNKDLSKEATLIKVTEAGGAIVKDISYQKLVPGTGLGTADDTYYSSNSEIYPFAELITVPTMRVVDKLTETANNQSKIQQFKYFGLVTHSQGLGVLGFKKVARSSWYNDQNTDKIWSIAVTSPQLNGAVIREFTSKSFSLSNKNIEGTNYTNPGDLTLNTALNNAMTAIAVNSITLKPGFKATGTNGVFKTVLTQSIPQTDNATIEDYLSRKDYNYTKVDKANKVSALRISKTSTKDLISGTFSDTSFEYDEFENITKSVENNGVATTSVTNTYSNNPNAAGINYCIGKLIQKNESVSAYGDVFTSEEKYNYDPAVPNLVKQTQKKGHNTDYVNTDYVYDGFGNVTQKTISAAGVTSRKVTDVYDANGRFVVKKTDNEGYETTFEYNKLGQQIKSKNYLNVETVSEFDNWGKLTRNTITGASATAKIQSFVYVRFTGGYSVTTTSNTPGDFSRIFYDVYGREVKTTKLGFAANTFVSKSVEYDFLGRKVKESEPYLDSSPTLATANFSKVNTITYDYLSRPTTQLLYTNKQISISYDGLSATTSDGTKTVTTTNDANGNKIEQTDNGETLKYTYYASGNLKETIYGNHTITMKYDGWGRQIYMRDPSVSNIAYSKTYNNFGEILTETTPTGTITFEYCPTGKLIKKTTVGQNTNQENNYSYDSKGFVTSETGTINSKGFTYDFTYSPYYQILSNTETTPDNLTHKKTFTYDGYGRVLTENTYSYLTADNTINNGNNTIEYGYNSYNGMIEQYKDAGTQSVLWKLNTANEKMQALTVSFGNGMQITNKYDNFGYFETAKHIGTNTTALNLVYEFDTTRGILNSRKNNITGVLSWNESFIYDNSDRLVSWTDPTGTVNTSYETDGRIKNNAQVGTYDYESGNRYRKKSATLNSAGLAFYTNRSPQTVSYDMFKNPMNITEANRGKVDFEYNLDNSRSKSVVTTEAGTVAKTKYYSGISAVELIEKQNQSLQFVTYIAGSPYDASVALEKTYTKTGGNYAQATQEYLYLHRDYQGTILAISGNGGVIKERRQFDAWGLIKKQYKNEVEVSPSTFNNVDFELLTDRGYTGHEHFFSVGIIHMNARLYDPVLHTFLSADALISDPGNPQNYNRYAYALNNPLMYVDYDGNEVITTATLVTAAIIGAVIAGVSYVGISLYNGTAITWGGLTKSILVGAISGMVSAGIGSVIGSASTAICTAAPTLTQLQIDLMLTIPQALMHGIAQGIIQGVSGGDAGQSFITAAISSVASGGFGMATGSFGGSGVGQVLFGTVAGGVTNHLQGGNFWEGAAIGLTVGLLNHAMHKISKNIQEQTLLEKAIRDGGYGKILDDDPYLNWSNEEIAEFASKVFPDLYKSAGSPSFEKRLALDGNSDGKALFERSGAEGKYTVRSLGKILIKNSVLNSIRQLGSVVGHELNHVTDYVNGSYANWINTYGLIKGRAYSEVKAYGWEQSMGSPNFNSQKYNNYLNLIK</sequence>
<comment type="subcellular location">
    <subcellularLocation>
        <location evidence="1">Secreted</location>
    </subcellularLocation>
</comment>
<evidence type="ECO:0000256" key="2">
    <source>
        <dbReference type="ARBA" id="ARBA00022525"/>
    </source>
</evidence>
<keyword evidence="3" id="KW-0732">Signal</keyword>
<dbReference type="PANTHER" id="PTHR32305:SF17">
    <property type="entry name" value="TRNA NUCLEASE WAPA"/>
    <property type="match status" value="1"/>
</dbReference>
<reference evidence="6 7" key="1">
    <citation type="submission" date="2024-09" db="EMBL/GenBank/DDBJ databases">
        <authorList>
            <person name="Sun Q."/>
            <person name="Mori K."/>
        </authorList>
    </citation>
    <scope>NUCLEOTIDE SEQUENCE [LARGE SCALE GENOMIC DNA]</scope>
    <source>
        <strain evidence="6 7">CECT 8365</strain>
    </source>
</reference>
<evidence type="ECO:0000256" key="5">
    <source>
        <dbReference type="SAM" id="Phobius"/>
    </source>
</evidence>
<evidence type="ECO:0000313" key="7">
    <source>
        <dbReference type="Proteomes" id="UP001589562"/>
    </source>
</evidence>
<dbReference type="SUPFAM" id="SSF69318">
    <property type="entry name" value="Integrin alpha N-terminal domain"/>
    <property type="match status" value="1"/>
</dbReference>
<dbReference type="InterPro" id="IPR003284">
    <property type="entry name" value="Sal_SpvB"/>
</dbReference>
<dbReference type="InterPro" id="IPR050708">
    <property type="entry name" value="T6SS_VgrG/RHS"/>
</dbReference>
<evidence type="ECO:0000256" key="3">
    <source>
        <dbReference type="ARBA" id="ARBA00022729"/>
    </source>
</evidence>
<accession>A0ABV5H937</accession>
<keyword evidence="7" id="KW-1185">Reference proteome</keyword>
<dbReference type="RefSeq" id="WP_278009092.1">
    <property type="nucleotide sequence ID" value="NZ_CP121112.1"/>
</dbReference>
<comment type="caution">
    <text evidence="6">The sequence shown here is derived from an EMBL/GenBank/DDBJ whole genome shotgun (WGS) entry which is preliminary data.</text>
</comment>
<keyword evidence="5" id="KW-1133">Transmembrane helix</keyword>
<dbReference type="PANTHER" id="PTHR32305">
    <property type="match status" value="1"/>
</dbReference>
<dbReference type="InterPro" id="IPR022385">
    <property type="entry name" value="Rhs_assc_core"/>
</dbReference>
<dbReference type="Pfam" id="PF03534">
    <property type="entry name" value="SpvB"/>
    <property type="match status" value="1"/>
</dbReference>